<keyword evidence="1" id="KW-0812">Transmembrane</keyword>
<comment type="caution">
    <text evidence="2">The sequence shown here is derived from an EMBL/GenBank/DDBJ whole genome shotgun (WGS) entry which is preliminary data.</text>
</comment>
<protein>
    <submittedName>
        <fullName evidence="2">Uncharacterized protein</fullName>
    </submittedName>
</protein>
<dbReference type="AlphaFoldDB" id="A0A2N5Q2U0"/>
<name>A0A2N5Q2U0_MEDGN</name>
<evidence type="ECO:0000256" key="1">
    <source>
        <dbReference type="SAM" id="Phobius"/>
    </source>
</evidence>
<organism evidence="2 3">
    <name type="scientific">Mediterraneibacter gnavus</name>
    <name type="common">Ruminococcus gnavus</name>
    <dbReference type="NCBI Taxonomy" id="33038"/>
    <lineage>
        <taxon>Bacteria</taxon>
        <taxon>Bacillati</taxon>
        <taxon>Bacillota</taxon>
        <taxon>Clostridia</taxon>
        <taxon>Lachnospirales</taxon>
        <taxon>Lachnospiraceae</taxon>
        <taxon>Mediterraneibacter</taxon>
    </lineage>
</organism>
<keyword evidence="1" id="KW-0472">Membrane</keyword>
<reference evidence="2 3" key="1">
    <citation type="journal article" date="2017" name="Genome Med.">
        <title>A novel Ruminococcus gnavus clade enriched in inflammatory bowel disease patients.</title>
        <authorList>
            <person name="Hall A.B."/>
            <person name="Yassour M."/>
            <person name="Sauk J."/>
            <person name="Garner A."/>
            <person name="Jiang X."/>
            <person name="Arthur T."/>
            <person name="Lagoudas G.K."/>
            <person name="Vatanen T."/>
            <person name="Fornelos N."/>
            <person name="Wilson R."/>
            <person name="Bertha M."/>
            <person name="Cohen M."/>
            <person name="Garber J."/>
            <person name="Khalili H."/>
            <person name="Gevers D."/>
            <person name="Ananthakrishnan A.N."/>
            <person name="Kugathasan S."/>
            <person name="Lander E.S."/>
            <person name="Blainey P."/>
            <person name="Vlamakis H."/>
            <person name="Xavier R.J."/>
            <person name="Huttenhower C."/>
        </authorList>
    </citation>
    <scope>NUCLEOTIDE SEQUENCE [LARGE SCALE GENOMIC DNA]</scope>
    <source>
        <strain evidence="2 3">RJX1128</strain>
    </source>
</reference>
<keyword evidence="1" id="KW-1133">Transmembrane helix</keyword>
<feature type="transmembrane region" description="Helical" evidence="1">
    <location>
        <begin position="21"/>
        <end position="47"/>
    </location>
</feature>
<evidence type="ECO:0000313" key="3">
    <source>
        <dbReference type="Proteomes" id="UP000234840"/>
    </source>
</evidence>
<evidence type="ECO:0000313" key="2">
    <source>
        <dbReference type="EMBL" id="PLT88778.1"/>
    </source>
</evidence>
<accession>A0A2N5Q2U0</accession>
<dbReference type="Proteomes" id="UP000234840">
    <property type="component" value="Unassembled WGS sequence"/>
</dbReference>
<gene>
    <name evidence="2" type="ORF">CDL20_03130</name>
</gene>
<sequence length="60" mass="6930">MSFRKRRQLRYVEELLRIMEATLGICAVMMMGTGSLWIGMIIMTAGLELSCRYIEKSVKN</sequence>
<dbReference type="EMBL" id="NIHW01000004">
    <property type="protein sequence ID" value="PLT88778.1"/>
    <property type="molecule type" value="Genomic_DNA"/>
</dbReference>
<proteinExistence type="predicted"/>